<dbReference type="InterPro" id="IPR056434">
    <property type="entry name" value="Ig_GEX2_N"/>
</dbReference>
<dbReference type="Gene3D" id="2.60.40.10">
    <property type="entry name" value="Immunoglobulins"/>
    <property type="match status" value="3"/>
</dbReference>
<feature type="transmembrane region" description="Helical" evidence="4">
    <location>
        <begin position="987"/>
        <end position="1012"/>
    </location>
</feature>
<feature type="domain" description="GEX2 N-terminal Ig-like" evidence="5">
    <location>
        <begin position="40"/>
        <end position="144"/>
    </location>
</feature>
<dbReference type="Gene3D" id="2.60.40.3440">
    <property type="match status" value="1"/>
</dbReference>
<dbReference type="Pfam" id="PF17963">
    <property type="entry name" value="Big_9"/>
    <property type="match status" value="1"/>
</dbReference>
<evidence type="ECO:0000313" key="7">
    <source>
        <dbReference type="Proteomes" id="UP000623129"/>
    </source>
</evidence>
<evidence type="ECO:0000313" key="6">
    <source>
        <dbReference type="EMBL" id="KAF3339187.1"/>
    </source>
</evidence>
<feature type="repeat" description="Filamin" evidence="2">
    <location>
        <begin position="367"/>
        <end position="481"/>
    </location>
</feature>
<dbReference type="Pfam" id="PF23616">
    <property type="entry name" value="Ig_GEX2_N"/>
    <property type="match status" value="2"/>
</dbReference>
<protein>
    <submittedName>
        <fullName evidence="6">Protein GAMETE EXPRESSED 2</fullName>
    </submittedName>
</protein>
<keyword evidence="4" id="KW-0812">Transmembrane</keyword>
<dbReference type="Proteomes" id="UP000623129">
    <property type="component" value="Unassembled WGS sequence"/>
</dbReference>
<comment type="caution">
    <text evidence="6">The sequence shown here is derived from an EMBL/GenBank/DDBJ whole genome shotgun (WGS) entry which is preliminary data.</text>
</comment>
<keyword evidence="4" id="KW-0472">Membrane</keyword>
<feature type="compositionally biased region" description="Polar residues" evidence="3">
    <location>
        <begin position="1081"/>
        <end position="1091"/>
    </location>
</feature>
<name>A0A833RGU5_9POAL</name>
<evidence type="ECO:0000256" key="3">
    <source>
        <dbReference type="SAM" id="MobiDB-lite"/>
    </source>
</evidence>
<evidence type="ECO:0000256" key="4">
    <source>
        <dbReference type="SAM" id="Phobius"/>
    </source>
</evidence>
<dbReference type="PANTHER" id="PTHR38537">
    <property type="entry name" value="JITTERBUG, ISOFORM N"/>
    <property type="match status" value="1"/>
</dbReference>
<gene>
    <name evidence="6" type="ORF">FCM35_KLT16658</name>
</gene>
<dbReference type="PROSITE" id="PS50194">
    <property type="entry name" value="FILAMIN_REPEAT"/>
    <property type="match status" value="2"/>
</dbReference>
<feature type="domain" description="GEX2 N-terminal Ig-like" evidence="5">
    <location>
        <begin position="153"/>
        <end position="256"/>
    </location>
</feature>
<keyword evidence="4" id="KW-1133">Transmembrane helix</keyword>
<dbReference type="SUPFAM" id="SSF81296">
    <property type="entry name" value="E set domains"/>
    <property type="match status" value="3"/>
</dbReference>
<dbReference type="InterPro" id="IPR017868">
    <property type="entry name" value="Filamin/ABP280_repeat-like"/>
</dbReference>
<evidence type="ECO:0000256" key="1">
    <source>
        <dbReference type="ARBA" id="ARBA00022737"/>
    </source>
</evidence>
<dbReference type="GO" id="GO:0048235">
    <property type="term" value="P:pollen sperm cell differentiation"/>
    <property type="evidence" value="ECO:0007669"/>
    <property type="project" value="TreeGrafter"/>
</dbReference>
<feature type="compositionally biased region" description="Polar residues" evidence="3">
    <location>
        <begin position="1027"/>
        <end position="1044"/>
    </location>
</feature>
<accession>A0A833RGU5</accession>
<dbReference type="Pfam" id="PF00630">
    <property type="entry name" value="Filamin"/>
    <property type="match status" value="1"/>
</dbReference>
<feature type="transmembrane region" description="Helical" evidence="4">
    <location>
        <begin position="7"/>
        <end position="26"/>
    </location>
</feature>
<feature type="region of interest" description="Disordered" evidence="3">
    <location>
        <begin position="1023"/>
        <end position="1091"/>
    </location>
</feature>
<proteinExistence type="predicted"/>
<dbReference type="GO" id="GO:0030036">
    <property type="term" value="P:actin cytoskeleton organization"/>
    <property type="evidence" value="ECO:0007669"/>
    <property type="project" value="InterPro"/>
</dbReference>
<dbReference type="InterPro" id="IPR014756">
    <property type="entry name" value="Ig_E-set"/>
</dbReference>
<dbReference type="OrthoDB" id="5334309at2759"/>
<dbReference type="AlphaFoldDB" id="A0A833RGU5"/>
<sequence length="1091" mass="120519">MPHCARMLYYCFIKCVILWILTITVSQATNGHLPAKALVPNLAFSWLDDKSAFLAGDVATIKVKLLQSPFSGKRVDLSQHSMAFSVSVNGKNGNSSFISGICSNTEGDPTNWNITFIPIKAGDFGLLIEEIHLGIVDSSLHFSVTPGHVYPSGCTASWMGYNEVLAGTKASILILPSDAFGNNLEKGALGPTDQYFNLSVSYENGSSVRLADFKYQGWNEEGYISLDFILTVSGNFLVHVLGDNRELRNSPLPLAVKPGPFDLAKSIGKWRHDTNNIRIFSKLEILIYQKDIFGNPVPGLHPFDARVVKKSSNLSVPIPDLNFQEVALGTQLLSFTVSEQGDFYLTVFDAGMSFSSSHLVYEYKVFIGYCDGSKSFANGSGLASSTAGRMSSFMVFLTDQYNNPSPVKAERLHVQFISSTSGSAIRPIVFPLRNLSGNLLLLDSRGDFNVAYNPQKFGDYEVWIFCGNVPINHGKPYLMRVSPGIVSIGKSSVIKFEANVKISTKSEVVVQLFDSSKNPITSSGSNLHLQIGAKNDSIITAYPFIEMNNGLYHGYYVVREVGVYNVCVLLEDNALSPCPFEVQVHEDKYFSVSYDDTISVWEDESSAFDVLSNDYMAGGRADIIELSIPDHGSVLRYGDLLRYTPYKGYFGNDFFNYTISDSNNNTVTGNVFVSVLCNPPQFSSLPSQLNVTEEMFSPKFSEFGRIEMTYSDTYGNISVTIRAQSGTIFLAPISMQFLQPTGSTVAVSRGGQSGKELIIAGQVEMINSALQSVQYLGKENFYGNDTVFLYATNNNGVQEAYFSVLVEPVNDPPIVHAPKSIFLGGKESSDGFQIFDKHRDTFEFSILDPDILNFPGNKSDFMLILSLEVNEGELMATLPVSLIGSAEFKSQYRKVWQLLQTYVTISNHFVLKGKGIRFRGTHLDCNNALQRLYYKSPNHDAVLTVTVNDLGNYGCYPDCVKMRSSPLSALVSIHLNKRRPTSSTQTFLIVCAIITEILTMIVLGGVLLFFICRCMNDLYEKKKDSDGSATSSPLDESSRQQNMGSPRIQHMVHPFKSSFQVRQRSRRGLNEEVPGMVELQPISSPSIAKDS</sequence>
<dbReference type="InterPro" id="IPR013783">
    <property type="entry name" value="Ig-like_fold"/>
</dbReference>
<organism evidence="6 7">
    <name type="scientific">Carex littledalei</name>
    <dbReference type="NCBI Taxonomy" id="544730"/>
    <lineage>
        <taxon>Eukaryota</taxon>
        <taxon>Viridiplantae</taxon>
        <taxon>Streptophyta</taxon>
        <taxon>Embryophyta</taxon>
        <taxon>Tracheophyta</taxon>
        <taxon>Spermatophyta</taxon>
        <taxon>Magnoliopsida</taxon>
        <taxon>Liliopsida</taxon>
        <taxon>Poales</taxon>
        <taxon>Cyperaceae</taxon>
        <taxon>Cyperoideae</taxon>
        <taxon>Cariceae</taxon>
        <taxon>Carex</taxon>
        <taxon>Carex subgen. Euthyceras</taxon>
    </lineage>
</organism>
<reference evidence="6" key="1">
    <citation type="submission" date="2020-01" db="EMBL/GenBank/DDBJ databases">
        <title>Genome sequence of Kobresia littledalei, the first chromosome-level genome in the family Cyperaceae.</title>
        <authorList>
            <person name="Qu G."/>
        </authorList>
    </citation>
    <scope>NUCLEOTIDE SEQUENCE</scope>
    <source>
        <strain evidence="6">C.B.Clarke</strain>
        <tissue evidence="6">Leaf</tissue>
    </source>
</reference>
<evidence type="ECO:0000256" key="2">
    <source>
        <dbReference type="PROSITE-ProRule" id="PRU00087"/>
    </source>
</evidence>
<evidence type="ECO:0000259" key="5">
    <source>
        <dbReference type="Pfam" id="PF23616"/>
    </source>
</evidence>
<dbReference type="PANTHER" id="PTHR38537:SF8">
    <property type="entry name" value="FILAMIN-A"/>
    <property type="match status" value="1"/>
</dbReference>
<keyword evidence="7" id="KW-1185">Reference proteome</keyword>
<dbReference type="GO" id="GO:0051015">
    <property type="term" value="F:actin filament binding"/>
    <property type="evidence" value="ECO:0007669"/>
    <property type="project" value="InterPro"/>
</dbReference>
<feature type="repeat" description="Filamin" evidence="2">
    <location>
        <begin position="496"/>
        <end position="584"/>
    </location>
</feature>
<keyword evidence="1" id="KW-0677">Repeat</keyword>
<dbReference type="InterPro" id="IPR044801">
    <property type="entry name" value="Filamin"/>
</dbReference>
<dbReference type="EMBL" id="SWLB01000004">
    <property type="protein sequence ID" value="KAF3339187.1"/>
    <property type="molecule type" value="Genomic_DNA"/>
</dbReference>